<organism evidence="1 2">
    <name type="scientific">Spiromyces aspiralis</name>
    <dbReference type="NCBI Taxonomy" id="68401"/>
    <lineage>
        <taxon>Eukaryota</taxon>
        <taxon>Fungi</taxon>
        <taxon>Fungi incertae sedis</taxon>
        <taxon>Zoopagomycota</taxon>
        <taxon>Kickxellomycotina</taxon>
        <taxon>Kickxellomycetes</taxon>
        <taxon>Kickxellales</taxon>
        <taxon>Kickxellaceae</taxon>
        <taxon>Spiromyces</taxon>
    </lineage>
</organism>
<evidence type="ECO:0000313" key="2">
    <source>
        <dbReference type="Proteomes" id="UP001145114"/>
    </source>
</evidence>
<dbReference type="Proteomes" id="UP001145114">
    <property type="component" value="Unassembled WGS sequence"/>
</dbReference>
<reference evidence="1" key="1">
    <citation type="submission" date="2022-06" db="EMBL/GenBank/DDBJ databases">
        <title>Phylogenomic reconstructions and comparative analyses of Kickxellomycotina fungi.</title>
        <authorList>
            <person name="Reynolds N.K."/>
            <person name="Stajich J.E."/>
            <person name="Barry K."/>
            <person name="Grigoriev I.V."/>
            <person name="Crous P."/>
            <person name="Smith M.E."/>
        </authorList>
    </citation>
    <scope>NUCLEOTIDE SEQUENCE</scope>
    <source>
        <strain evidence="1">RSA 2271</strain>
    </source>
</reference>
<proteinExistence type="predicted"/>
<gene>
    <name evidence="1" type="ORF">EV182_000364</name>
</gene>
<accession>A0ACC1HKM3</accession>
<dbReference type="EMBL" id="JAMZIH010005155">
    <property type="protein sequence ID" value="KAJ1675896.1"/>
    <property type="molecule type" value="Genomic_DNA"/>
</dbReference>
<name>A0ACC1HKM3_9FUNG</name>
<evidence type="ECO:0000313" key="1">
    <source>
        <dbReference type="EMBL" id="KAJ1675896.1"/>
    </source>
</evidence>
<protein>
    <submittedName>
        <fullName evidence="1">Uncharacterized protein</fullName>
    </submittedName>
</protein>
<keyword evidence="2" id="KW-1185">Reference proteome</keyword>
<comment type="caution">
    <text evidence="1">The sequence shown here is derived from an EMBL/GenBank/DDBJ whole genome shotgun (WGS) entry which is preliminary data.</text>
</comment>
<sequence length="503" mass="59891">MYSNIDNPFNDAALSKQFVWKKKIEQDLKQGISKKEQERIKRERQVENMRELEKLNKRREERELEQKFREQEMARLQREAEQAQLGNWEDREERFHLKQAKKRAELRIKNGRAKPVDIMAMNLRLANEETEGDDSETNLDLEVDVDEPWKILDDLSLDEVNELYHDIQMYLSLEKNDLNVEFWKSMLIVCDARRAELEQASRTSNGVPETISEEITAMLRDKDYDELLALQSKIQSKLSSGEPVDVEYWEQALKQLVIKLAKTKLSKLHEKILLARLEKLRRLQGQTQPRQQQLPGEESLQPQEEGTASEARRLLKERQQQLQARLIEQASARNASIDPSVDDSKESLQMYRHEASKEMDMNEAIFAVEAQLSKTTYSWEDKYRPRKPRYFNRVHTGYDWNKYNQTHYDHDNPPPKVVQGYKFNLFYPDLIDKSVAPTYRIEKDPENDETVIIRFIAGPPYEDVAFRIVNRPWEYSRKRGFRNSFDRGVLQLHFRFKRQFYRR</sequence>